<evidence type="ECO:0000313" key="1">
    <source>
        <dbReference type="EMBL" id="DBA27932.1"/>
    </source>
</evidence>
<name>A0AAV3AUT0_PYXAD</name>
<comment type="caution">
    <text evidence="1">The sequence shown here is derived from an EMBL/GenBank/DDBJ whole genome shotgun (WGS) entry which is preliminary data.</text>
</comment>
<reference evidence="1" key="1">
    <citation type="thesis" date="2020" institute="ProQuest LLC" country="789 East Eisenhower Parkway, Ann Arbor, MI, USA">
        <title>Comparative Genomics and Chromosome Evolution.</title>
        <authorList>
            <person name="Mudd A.B."/>
        </authorList>
    </citation>
    <scope>NUCLEOTIDE SEQUENCE</scope>
    <source>
        <strain evidence="1">1538</strain>
        <tissue evidence="1">Blood</tissue>
    </source>
</reference>
<evidence type="ECO:0008006" key="3">
    <source>
        <dbReference type="Google" id="ProtNLM"/>
    </source>
</evidence>
<dbReference type="Proteomes" id="UP001181693">
    <property type="component" value="Unassembled WGS sequence"/>
</dbReference>
<dbReference type="EMBL" id="DYDO01000003">
    <property type="protein sequence ID" value="DBA27932.1"/>
    <property type="molecule type" value="Genomic_DNA"/>
</dbReference>
<gene>
    <name evidence="1" type="ORF">GDO54_008371</name>
</gene>
<proteinExistence type="predicted"/>
<organism evidence="1 2">
    <name type="scientific">Pyxicephalus adspersus</name>
    <name type="common">African bullfrog</name>
    <dbReference type="NCBI Taxonomy" id="30357"/>
    <lineage>
        <taxon>Eukaryota</taxon>
        <taxon>Metazoa</taxon>
        <taxon>Chordata</taxon>
        <taxon>Craniata</taxon>
        <taxon>Vertebrata</taxon>
        <taxon>Euteleostomi</taxon>
        <taxon>Amphibia</taxon>
        <taxon>Batrachia</taxon>
        <taxon>Anura</taxon>
        <taxon>Neobatrachia</taxon>
        <taxon>Ranoidea</taxon>
        <taxon>Pyxicephalidae</taxon>
        <taxon>Pyxicephalinae</taxon>
        <taxon>Pyxicephalus</taxon>
    </lineage>
</organism>
<accession>A0AAV3AUT0</accession>
<evidence type="ECO:0000313" key="2">
    <source>
        <dbReference type="Proteomes" id="UP001181693"/>
    </source>
</evidence>
<protein>
    <recommendedName>
        <fullName evidence="3">Secreted protein</fullName>
    </recommendedName>
</protein>
<keyword evidence="2" id="KW-1185">Reference proteome</keyword>
<sequence length="89" mass="9970">MRCCLVLPPQCSAYNESEPPHPLSSWAVLLVTGQVSARSSRHSLATSRTHRKAWILGLFAANIWQRSLEVHTPVATVSWFTGKQKLHMC</sequence>
<dbReference type="AlphaFoldDB" id="A0AAV3AUT0"/>